<evidence type="ECO:0000256" key="4">
    <source>
        <dbReference type="ARBA" id="ARBA00022884"/>
    </source>
</evidence>
<dbReference type="EMBL" id="KZ819328">
    <property type="protein sequence ID" value="PWN20225.1"/>
    <property type="molecule type" value="Genomic_DNA"/>
</dbReference>
<feature type="domain" description="K Homology" evidence="7">
    <location>
        <begin position="220"/>
        <end position="265"/>
    </location>
</feature>
<dbReference type="GO" id="GO:0071051">
    <property type="term" value="P:poly(A)-dependent snoRNA 3'-end processing"/>
    <property type="evidence" value="ECO:0007669"/>
    <property type="project" value="TreeGrafter"/>
</dbReference>
<dbReference type="GO" id="GO:0071038">
    <property type="term" value="P:TRAMP-dependent tRNA surveillance pathway"/>
    <property type="evidence" value="ECO:0007669"/>
    <property type="project" value="TreeGrafter"/>
</dbReference>
<evidence type="ECO:0000256" key="1">
    <source>
        <dbReference type="ARBA" id="ARBA00004123"/>
    </source>
</evidence>
<dbReference type="GO" id="GO:0000177">
    <property type="term" value="C:cytoplasmic exosome (RNase complex)"/>
    <property type="evidence" value="ECO:0007669"/>
    <property type="project" value="TreeGrafter"/>
</dbReference>
<feature type="region of interest" description="Disordered" evidence="5">
    <location>
        <begin position="273"/>
        <end position="303"/>
    </location>
</feature>
<dbReference type="OrthoDB" id="1650at2759"/>
<keyword evidence="10" id="KW-1185">Reference proteome</keyword>
<dbReference type="GO" id="GO:0000176">
    <property type="term" value="C:nuclear exosome (RNase complex)"/>
    <property type="evidence" value="ECO:0007669"/>
    <property type="project" value="TreeGrafter"/>
</dbReference>
<dbReference type="InterPro" id="IPR025721">
    <property type="entry name" value="Exosome_cplx_N_dom"/>
</dbReference>
<feature type="compositionally biased region" description="Low complexity" evidence="5">
    <location>
        <begin position="1"/>
        <end position="29"/>
    </location>
</feature>
<dbReference type="GeneID" id="37012402"/>
<dbReference type="SUPFAM" id="SSF50249">
    <property type="entry name" value="Nucleic acid-binding proteins"/>
    <property type="match status" value="1"/>
</dbReference>
<protein>
    <submittedName>
        <fullName evidence="9">Uncharacterized protein</fullName>
    </submittedName>
</protein>
<sequence length="411" mass="43785">MASAAAGPSSSSMFQVISSSAAPSTSSTSDAFRPASHHVHLSGHSQYPDEDEDEEVGGDADYSSGTKLATPGQVLGSLSTYMRGHGTHLIPSTHPAQPSQIASSLTGRVILTNRLLSLQPFYTRYSPETGDLVLGRVLSVLPGARRWKISLGASSLSNLALSAINLPGGIQRRKVSSDELQMRTFFKEGDLLVAEVQGVYNDGSTSLHTRSLRYGKLRNGRLVCVPSRLVRRGKSHFIRLKRGTGAALEEVDMILGLNGWVWLSAVGAMQGSETSASAGQGNEVEDRGGRGVGRDVDAGGTYSDQLKLPSPQILSTLSMLASLLALLSSAYLPISDQSVQLAWDVASDLREDGDVKDEDMEEGGGADDYWSTVLRRIKEELKRSGEIGHAAAAGAGLDGYGSRKMDEDEDY</sequence>
<dbReference type="PANTHER" id="PTHR21321">
    <property type="entry name" value="PNAS-3 RELATED"/>
    <property type="match status" value="1"/>
</dbReference>
<comment type="similarity">
    <text evidence="2">Belongs to the RRP4 family.</text>
</comment>
<dbReference type="Gene3D" id="2.40.50.100">
    <property type="match status" value="1"/>
</dbReference>
<dbReference type="Pfam" id="PF15985">
    <property type="entry name" value="KH_6"/>
    <property type="match status" value="1"/>
</dbReference>
<dbReference type="GO" id="GO:0003723">
    <property type="term" value="F:RNA binding"/>
    <property type="evidence" value="ECO:0007669"/>
    <property type="project" value="UniProtKB-KW"/>
</dbReference>
<organism evidence="9 10">
    <name type="scientific">Pseudomicrostroma glucosiphilum</name>
    <dbReference type="NCBI Taxonomy" id="1684307"/>
    <lineage>
        <taxon>Eukaryota</taxon>
        <taxon>Fungi</taxon>
        <taxon>Dikarya</taxon>
        <taxon>Basidiomycota</taxon>
        <taxon>Ustilaginomycotina</taxon>
        <taxon>Exobasidiomycetes</taxon>
        <taxon>Microstromatales</taxon>
        <taxon>Microstromatales incertae sedis</taxon>
        <taxon>Pseudomicrostroma</taxon>
    </lineage>
</organism>
<name>A0A316UB04_9BASI</name>
<dbReference type="STRING" id="1684307.A0A316UB04"/>
<dbReference type="AlphaFoldDB" id="A0A316UB04"/>
<dbReference type="InterPro" id="IPR036612">
    <property type="entry name" value="KH_dom_type_1_sf"/>
</dbReference>
<evidence type="ECO:0000259" key="7">
    <source>
        <dbReference type="Pfam" id="PF15985"/>
    </source>
</evidence>
<dbReference type="Pfam" id="PF14382">
    <property type="entry name" value="ECR1_N"/>
    <property type="match status" value="1"/>
</dbReference>
<accession>A0A316UB04</accession>
<dbReference type="InterPro" id="IPR004088">
    <property type="entry name" value="KH_dom_type_1"/>
</dbReference>
<dbReference type="GO" id="GO:0034475">
    <property type="term" value="P:U4 snRNA 3'-end processing"/>
    <property type="evidence" value="ECO:0007669"/>
    <property type="project" value="TreeGrafter"/>
</dbReference>
<dbReference type="InterPro" id="IPR012340">
    <property type="entry name" value="NA-bd_OB-fold"/>
</dbReference>
<dbReference type="GO" id="GO:0071034">
    <property type="term" value="P:CUT catabolic process"/>
    <property type="evidence" value="ECO:0007669"/>
    <property type="project" value="TreeGrafter"/>
</dbReference>
<feature type="compositionally biased region" description="Basic and acidic residues" evidence="5">
    <location>
        <begin position="284"/>
        <end position="297"/>
    </location>
</feature>
<dbReference type="SUPFAM" id="SSF110324">
    <property type="entry name" value="Ribosomal L27 protein-like"/>
    <property type="match status" value="1"/>
</dbReference>
<keyword evidence="3" id="KW-0271">Exosome</keyword>
<evidence type="ECO:0000256" key="2">
    <source>
        <dbReference type="ARBA" id="ARBA00009155"/>
    </source>
</evidence>
<evidence type="ECO:0000313" key="10">
    <source>
        <dbReference type="Proteomes" id="UP000245942"/>
    </source>
</evidence>
<evidence type="ECO:0000313" key="9">
    <source>
        <dbReference type="EMBL" id="PWN20225.1"/>
    </source>
</evidence>
<dbReference type="SUPFAM" id="SSF54791">
    <property type="entry name" value="Eukaryotic type KH-domain (KH-domain type I)"/>
    <property type="match status" value="1"/>
</dbReference>
<evidence type="ECO:0000259" key="6">
    <source>
        <dbReference type="Pfam" id="PF14382"/>
    </source>
</evidence>
<gene>
    <name evidence="9" type="ORF">BCV69DRAFT_260176</name>
</gene>
<dbReference type="PANTHER" id="PTHR21321:SF4">
    <property type="entry name" value="EXOSOME COMPLEX COMPONENT RRP4"/>
    <property type="match status" value="1"/>
</dbReference>
<evidence type="ECO:0000256" key="3">
    <source>
        <dbReference type="ARBA" id="ARBA00022835"/>
    </source>
</evidence>
<keyword evidence="4" id="KW-0694">RNA-binding</keyword>
<feature type="region of interest" description="Disordered" evidence="5">
    <location>
        <begin position="1"/>
        <end position="71"/>
    </location>
</feature>
<dbReference type="RefSeq" id="XP_025347385.1">
    <property type="nucleotide sequence ID" value="XM_025490668.1"/>
</dbReference>
<proteinExistence type="inferred from homology"/>
<feature type="domain" description="Exosome complex component N-terminal" evidence="6">
    <location>
        <begin position="68"/>
        <end position="110"/>
    </location>
</feature>
<dbReference type="Proteomes" id="UP000245942">
    <property type="component" value="Unassembled WGS sequence"/>
</dbReference>
<dbReference type="InterPro" id="IPR048565">
    <property type="entry name" value="S1_RRP4"/>
</dbReference>
<feature type="compositionally biased region" description="Acidic residues" evidence="5">
    <location>
        <begin position="48"/>
        <end position="58"/>
    </location>
</feature>
<evidence type="ECO:0000259" key="8">
    <source>
        <dbReference type="Pfam" id="PF21266"/>
    </source>
</evidence>
<feature type="domain" description="RRP4 S1" evidence="8">
    <location>
        <begin position="124"/>
        <end position="197"/>
    </location>
</feature>
<dbReference type="GO" id="GO:0071035">
    <property type="term" value="P:nuclear polyadenylation-dependent rRNA catabolic process"/>
    <property type="evidence" value="ECO:0007669"/>
    <property type="project" value="TreeGrafter"/>
</dbReference>
<comment type="subcellular location">
    <subcellularLocation>
        <location evidence="1">Nucleus</location>
    </subcellularLocation>
</comment>
<dbReference type="Gene3D" id="2.40.50.140">
    <property type="entry name" value="Nucleic acid-binding proteins"/>
    <property type="match status" value="1"/>
</dbReference>
<dbReference type="GO" id="GO:0000467">
    <property type="term" value="P:exonucleolytic trimming to generate mature 3'-end of 5.8S rRNA from tricistronic rRNA transcript (SSU-rRNA, 5.8S rRNA, LSU-rRNA)"/>
    <property type="evidence" value="ECO:0007669"/>
    <property type="project" value="TreeGrafter"/>
</dbReference>
<evidence type="ECO:0000256" key="5">
    <source>
        <dbReference type="SAM" id="MobiDB-lite"/>
    </source>
</evidence>
<reference evidence="9 10" key="1">
    <citation type="journal article" date="2018" name="Mol. Biol. Evol.">
        <title>Broad Genomic Sampling Reveals a Smut Pathogenic Ancestry of the Fungal Clade Ustilaginomycotina.</title>
        <authorList>
            <person name="Kijpornyongpan T."/>
            <person name="Mondo S.J."/>
            <person name="Barry K."/>
            <person name="Sandor L."/>
            <person name="Lee J."/>
            <person name="Lipzen A."/>
            <person name="Pangilinan J."/>
            <person name="LaButti K."/>
            <person name="Hainaut M."/>
            <person name="Henrissat B."/>
            <person name="Grigoriev I.V."/>
            <person name="Spatafora J.W."/>
            <person name="Aime M.C."/>
        </authorList>
    </citation>
    <scope>NUCLEOTIDE SEQUENCE [LARGE SCALE GENOMIC DNA]</scope>
    <source>
        <strain evidence="9 10">MCA 4718</strain>
    </source>
</reference>
<dbReference type="CDD" id="cd05789">
    <property type="entry name" value="S1_Rrp4"/>
    <property type="match status" value="1"/>
</dbReference>
<dbReference type="Pfam" id="PF21266">
    <property type="entry name" value="S1_RRP4"/>
    <property type="match status" value="1"/>
</dbReference>
<dbReference type="InterPro" id="IPR026699">
    <property type="entry name" value="Exosome_RNA_bind1/RRP40/RRP4"/>
</dbReference>